<dbReference type="AlphaFoldDB" id="A0ABD2PCH5"/>
<dbReference type="InterPro" id="IPR036682">
    <property type="entry name" value="OS_D_A10/PebIII_sf"/>
</dbReference>
<keyword evidence="3" id="KW-1185">Reference proteome</keyword>
<sequence length="125" mass="14625">MKVVAFFLVFVLAALVSAEEDDKLYDSKFDNIDLDEIFRSDRLLKNYFDCFMERGKCTPQGAQIKKNLPDALKTECAKCTEKQKEKAKKTLNFLLDEKPDMYKELEAKYDSEQIYRKKKAEVGKF</sequence>
<feature type="chain" id="PRO_5044752754" description="Chemosensory protein" evidence="1">
    <location>
        <begin position="19"/>
        <end position="125"/>
    </location>
</feature>
<organism evidence="2 3">
    <name type="scientific">Cryptolaemus montrouzieri</name>
    <dbReference type="NCBI Taxonomy" id="559131"/>
    <lineage>
        <taxon>Eukaryota</taxon>
        <taxon>Metazoa</taxon>
        <taxon>Ecdysozoa</taxon>
        <taxon>Arthropoda</taxon>
        <taxon>Hexapoda</taxon>
        <taxon>Insecta</taxon>
        <taxon>Pterygota</taxon>
        <taxon>Neoptera</taxon>
        <taxon>Endopterygota</taxon>
        <taxon>Coleoptera</taxon>
        <taxon>Polyphaga</taxon>
        <taxon>Cucujiformia</taxon>
        <taxon>Coccinelloidea</taxon>
        <taxon>Coccinellidae</taxon>
        <taxon>Scymninae</taxon>
        <taxon>Scymnini</taxon>
        <taxon>Cryptolaemus</taxon>
    </lineage>
</organism>
<dbReference type="PANTHER" id="PTHR11257:SF12">
    <property type="entry name" value="EJACULATORY BULB-SPECIFIC PROTEIN 3-RELATED"/>
    <property type="match status" value="1"/>
</dbReference>
<gene>
    <name evidence="2" type="ORF">HHI36_003077</name>
</gene>
<dbReference type="EMBL" id="JABFTP020000185">
    <property type="protein sequence ID" value="KAL3288644.1"/>
    <property type="molecule type" value="Genomic_DNA"/>
</dbReference>
<comment type="caution">
    <text evidence="2">The sequence shown here is derived from an EMBL/GenBank/DDBJ whole genome shotgun (WGS) entry which is preliminary data.</text>
</comment>
<feature type="signal peptide" evidence="1">
    <location>
        <begin position="1"/>
        <end position="18"/>
    </location>
</feature>
<keyword evidence="1" id="KW-0732">Signal</keyword>
<accession>A0ABD2PCH5</accession>
<dbReference type="InterPro" id="IPR005055">
    <property type="entry name" value="A10/PebIII"/>
</dbReference>
<protein>
    <recommendedName>
        <fullName evidence="4">Chemosensory protein</fullName>
    </recommendedName>
</protein>
<dbReference type="PANTHER" id="PTHR11257">
    <property type="entry name" value="CHEMOSENSORY PROTEIN-RELATED"/>
    <property type="match status" value="1"/>
</dbReference>
<evidence type="ECO:0000313" key="3">
    <source>
        <dbReference type="Proteomes" id="UP001516400"/>
    </source>
</evidence>
<proteinExistence type="predicted"/>
<dbReference type="Pfam" id="PF03392">
    <property type="entry name" value="OS-D"/>
    <property type="match status" value="1"/>
</dbReference>
<evidence type="ECO:0008006" key="4">
    <source>
        <dbReference type="Google" id="ProtNLM"/>
    </source>
</evidence>
<evidence type="ECO:0000256" key="1">
    <source>
        <dbReference type="SAM" id="SignalP"/>
    </source>
</evidence>
<name>A0ABD2PCH5_9CUCU</name>
<evidence type="ECO:0000313" key="2">
    <source>
        <dbReference type="EMBL" id="KAL3288644.1"/>
    </source>
</evidence>
<dbReference type="SUPFAM" id="SSF100910">
    <property type="entry name" value="Chemosensory protein Csp2"/>
    <property type="match status" value="1"/>
</dbReference>
<dbReference type="Gene3D" id="1.10.2080.10">
    <property type="entry name" value="Insect odorant-binding protein A10/Ejaculatory bulb-specific protein 3"/>
    <property type="match status" value="1"/>
</dbReference>
<reference evidence="2 3" key="1">
    <citation type="journal article" date="2021" name="BMC Biol.">
        <title>Horizontally acquired antibacterial genes associated with adaptive radiation of ladybird beetles.</title>
        <authorList>
            <person name="Li H.S."/>
            <person name="Tang X.F."/>
            <person name="Huang Y.H."/>
            <person name="Xu Z.Y."/>
            <person name="Chen M.L."/>
            <person name="Du X.Y."/>
            <person name="Qiu B.Y."/>
            <person name="Chen P.T."/>
            <person name="Zhang W."/>
            <person name="Slipinski A."/>
            <person name="Escalona H.E."/>
            <person name="Waterhouse R.M."/>
            <person name="Zwick A."/>
            <person name="Pang H."/>
        </authorList>
    </citation>
    <scope>NUCLEOTIDE SEQUENCE [LARGE SCALE GENOMIC DNA]</scope>
    <source>
        <strain evidence="2">SYSU2018</strain>
    </source>
</reference>
<dbReference type="Proteomes" id="UP001516400">
    <property type="component" value="Unassembled WGS sequence"/>
</dbReference>